<evidence type="ECO:0000313" key="1">
    <source>
        <dbReference type="EMBL" id="ARQ12004.1"/>
    </source>
</evidence>
<dbReference type="Proteomes" id="UP000194159">
    <property type="component" value="Chromosome"/>
</dbReference>
<name>A0AAN1BIQ3_RHIET</name>
<accession>A0AAN1BIQ3</accession>
<reference evidence="1 2" key="1">
    <citation type="submission" date="2017-04" db="EMBL/GenBank/DDBJ databases">
        <title>Complete genome sequences of Rhizobium genomic linages associated to common bean (phaseolus vulgaris).</title>
        <authorList>
            <person name="Santamaria R.I."/>
            <person name="Bustos P."/>
            <person name="Perez-Carrascal O."/>
            <person name="Martinez-Flores I."/>
            <person name="Juarez S."/>
            <person name="Lozano L."/>
            <person name="Miranda F."/>
            <person name="Vinuesa P."/>
            <person name="Martinez-Romero E."/>
            <person name="Cevallos M.A."/>
            <person name="Romero D."/>
            <person name="Davila G."/>
            <person name="Gonzalez V."/>
        </authorList>
    </citation>
    <scope>NUCLEOTIDE SEQUENCE [LARGE SCALE GENOMIC DNA]</scope>
    <source>
        <strain evidence="1 2">NXC12</strain>
    </source>
</reference>
<proteinExistence type="predicted"/>
<evidence type="ECO:0000313" key="2">
    <source>
        <dbReference type="Proteomes" id="UP000194159"/>
    </source>
</evidence>
<dbReference type="EMBL" id="CP020906">
    <property type="protein sequence ID" value="ARQ12004.1"/>
    <property type="molecule type" value="Genomic_DNA"/>
</dbReference>
<sequence length="78" mass="8564">MPGKNGMNIEPKRPVSLGRFRFSPKRRTALTFCSYAIPGGKPLRSFSGACVDRKLRGNPNRLNYKLTAIVLVVGLSGE</sequence>
<dbReference type="AlphaFoldDB" id="A0AAN1BIQ3"/>
<gene>
    <name evidence="1" type="ORF">NXC12_CH04054</name>
</gene>
<organism evidence="1 2">
    <name type="scientific">Rhizobium etli</name>
    <dbReference type="NCBI Taxonomy" id="29449"/>
    <lineage>
        <taxon>Bacteria</taxon>
        <taxon>Pseudomonadati</taxon>
        <taxon>Pseudomonadota</taxon>
        <taxon>Alphaproteobacteria</taxon>
        <taxon>Hyphomicrobiales</taxon>
        <taxon>Rhizobiaceae</taxon>
        <taxon>Rhizobium/Agrobacterium group</taxon>
        <taxon>Rhizobium</taxon>
    </lineage>
</organism>
<protein>
    <submittedName>
        <fullName evidence="1">Uncharacterized protein</fullName>
    </submittedName>
</protein>